<dbReference type="HOGENOM" id="CLU_1056924_0_0_0"/>
<sequence length="263" mass="29858">MVSMATQAPGKGKTVYHLKATLTDRDARVKGKPYRVIAIPPERSLYELTEAITDAFGFDFDHAFGFYNDLKNPYRSSESYELFADLEEEEELEEELEDELELTPPLPQLAERVPGGEDDPAFLVTKAALELDPQVLQARYLEATRTILREEVLARISPEKHAAVQPVLQEFIETMMPAEEELEESLMLDDSEAKGVKGVPIGEAFPKLGKKMLFLFDYGDEWRFVVELKAIEPAEPRARYPKVVDSAGQAPEQYPDWDEEDEK</sequence>
<dbReference type="SUPFAM" id="SSF159941">
    <property type="entry name" value="MM3350-like"/>
    <property type="match status" value="2"/>
</dbReference>
<dbReference type="KEGG" id="msv:Mesil_0032"/>
<dbReference type="Gene3D" id="3.10.290.30">
    <property type="entry name" value="MM3350-like"/>
    <property type="match status" value="1"/>
</dbReference>
<dbReference type="InterPro" id="IPR012912">
    <property type="entry name" value="Plasmid_pRiA4b_Orf3-like"/>
</dbReference>
<dbReference type="eggNOG" id="ENOG5030Q7R">
    <property type="taxonomic scope" value="Bacteria"/>
</dbReference>
<dbReference type="InterPro" id="IPR024047">
    <property type="entry name" value="MM3350-like_sf"/>
</dbReference>
<organism evidence="3 4">
    <name type="scientific">Allomeiothermus silvanus (strain ATCC 700542 / DSM 9946 / NBRC 106475 / NCIMB 13440 / VI-R2)</name>
    <name type="common">Thermus silvanus</name>
    <dbReference type="NCBI Taxonomy" id="526227"/>
    <lineage>
        <taxon>Bacteria</taxon>
        <taxon>Thermotogati</taxon>
        <taxon>Deinococcota</taxon>
        <taxon>Deinococci</taxon>
        <taxon>Thermales</taxon>
        <taxon>Thermaceae</taxon>
        <taxon>Allomeiothermus</taxon>
    </lineage>
</organism>
<proteinExistence type="predicted"/>
<protein>
    <recommendedName>
        <fullName evidence="2">Plasmid pRiA4b Orf3-like domain-containing protein</fullName>
    </recommendedName>
</protein>
<evidence type="ECO:0000256" key="1">
    <source>
        <dbReference type="SAM" id="MobiDB-lite"/>
    </source>
</evidence>
<evidence type="ECO:0000259" key="2">
    <source>
        <dbReference type="Pfam" id="PF07929"/>
    </source>
</evidence>
<dbReference type="STRING" id="526227.Mesil_0032"/>
<evidence type="ECO:0000313" key="4">
    <source>
        <dbReference type="Proteomes" id="UP000001916"/>
    </source>
</evidence>
<dbReference type="Pfam" id="PF07929">
    <property type="entry name" value="PRiA4_ORF3"/>
    <property type="match status" value="1"/>
</dbReference>
<reference evidence="3 4" key="1">
    <citation type="journal article" date="2010" name="Stand. Genomic Sci.">
        <title>Complete genome sequence of Meiothermus silvanus type strain (VI-R2).</title>
        <authorList>
            <person name="Sikorski J."/>
            <person name="Tindall B.J."/>
            <person name="Lowry S."/>
            <person name="Lucas S."/>
            <person name="Nolan M."/>
            <person name="Copeland A."/>
            <person name="Glavina Del Rio T."/>
            <person name="Tice H."/>
            <person name="Cheng J.F."/>
            <person name="Han C."/>
            <person name="Pitluck S."/>
            <person name="Liolios K."/>
            <person name="Ivanova N."/>
            <person name="Mavromatis K."/>
            <person name="Mikhailova N."/>
            <person name="Pati A."/>
            <person name="Goodwin L."/>
            <person name="Chen A."/>
            <person name="Palaniappan K."/>
            <person name="Land M."/>
            <person name="Hauser L."/>
            <person name="Chang Y.J."/>
            <person name="Jeffries C.D."/>
            <person name="Rohde M."/>
            <person name="Goker M."/>
            <person name="Woyke T."/>
            <person name="Bristow J."/>
            <person name="Eisen J.A."/>
            <person name="Markowitz V."/>
            <person name="Hugenholtz P."/>
            <person name="Kyrpides N.C."/>
            <person name="Klenk H.P."/>
            <person name="Lapidus A."/>
        </authorList>
    </citation>
    <scope>NUCLEOTIDE SEQUENCE [LARGE SCALE GENOMIC DNA]</scope>
    <source>
        <strain evidence="4">ATCC 700542 / DSM 9946 / VI-R2</strain>
    </source>
</reference>
<dbReference type="EMBL" id="CP002042">
    <property type="protein sequence ID" value="ADH61980.1"/>
    <property type="molecule type" value="Genomic_DNA"/>
</dbReference>
<gene>
    <name evidence="3" type="ordered locus">Mesil_0032</name>
</gene>
<feature type="domain" description="Plasmid pRiA4b Orf3-like" evidence="2">
    <location>
        <begin position="189"/>
        <end position="252"/>
    </location>
</feature>
<keyword evidence="4" id="KW-1185">Reference proteome</keyword>
<evidence type="ECO:0000313" key="3">
    <source>
        <dbReference type="EMBL" id="ADH61980.1"/>
    </source>
</evidence>
<name>D7BG59_ALLS1</name>
<accession>D7BG59</accession>
<dbReference type="AlphaFoldDB" id="D7BG59"/>
<feature type="region of interest" description="Disordered" evidence="1">
    <location>
        <begin position="239"/>
        <end position="263"/>
    </location>
</feature>
<dbReference type="Proteomes" id="UP000001916">
    <property type="component" value="Chromosome"/>
</dbReference>